<evidence type="ECO:0000256" key="1">
    <source>
        <dbReference type="ARBA" id="ARBA00004477"/>
    </source>
</evidence>
<feature type="domain" description="CS" evidence="16">
    <location>
        <begin position="6"/>
        <end position="100"/>
    </location>
</feature>
<dbReference type="InterPro" id="IPR007052">
    <property type="entry name" value="CS_dom"/>
</dbReference>
<evidence type="ECO:0000256" key="5">
    <source>
        <dbReference type="ARBA" id="ARBA00022516"/>
    </source>
</evidence>
<protein>
    <recommendedName>
        <fullName evidence="4 15">Very-long-chain (3R)-3-hydroxyacyl-CoA dehydratase</fullName>
        <ecNumber evidence="4 15">4.2.1.134</ecNumber>
    </recommendedName>
</protein>
<evidence type="ECO:0000313" key="18">
    <source>
        <dbReference type="Proteomes" id="UP000663860"/>
    </source>
</evidence>
<keyword evidence="12 15" id="KW-0472">Membrane</keyword>
<dbReference type="Gene3D" id="2.60.40.790">
    <property type="match status" value="1"/>
</dbReference>
<comment type="pathway">
    <text evidence="2 15">Lipid metabolism; fatty acid biosynthesis.</text>
</comment>
<dbReference type="PANTHER" id="PTHR11035">
    <property type="entry name" value="VERY-LONG-CHAIN (3R)-3-HYDROXYACYL-COA DEHYDRATASE"/>
    <property type="match status" value="1"/>
</dbReference>
<comment type="catalytic activity">
    <reaction evidence="15">
        <text>a very-long-chain (3R)-3-hydroxyacyl-CoA = a very-long-chain (2E)-enoyl-CoA + H2O</text>
        <dbReference type="Rhea" id="RHEA:45812"/>
        <dbReference type="ChEBI" id="CHEBI:15377"/>
        <dbReference type="ChEBI" id="CHEBI:83728"/>
        <dbReference type="ChEBI" id="CHEBI:85440"/>
        <dbReference type="EC" id="4.2.1.134"/>
    </reaction>
</comment>
<evidence type="ECO:0000256" key="2">
    <source>
        <dbReference type="ARBA" id="ARBA00005194"/>
    </source>
</evidence>
<evidence type="ECO:0000256" key="12">
    <source>
        <dbReference type="ARBA" id="ARBA00023136"/>
    </source>
</evidence>
<evidence type="ECO:0000256" key="6">
    <source>
        <dbReference type="ARBA" id="ARBA00022692"/>
    </source>
</evidence>
<keyword evidence="14 15" id="KW-0456">Lyase</keyword>
<feature type="transmembrane region" description="Helical" evidence="15">
    <location>
        <begin position="186"/>
        <end position="210"/>
    </location>
</feature>
<organism evidence="17 18">
    <name type="scientific">Adineta steineri</name>
    <dbReference type="NCBI Taxonomy" id="433720"/>
    <lineage>
        <taxon>Eukaryota</taxon>
        <taxon>Metazoa</taxon>
        <taxon>Spiralia</taxon>
        <taxon>Gnathifera</taxon>
        <taxon>Rotifera</taxon>
        <taxon>Eurotatoria</taxon>
        <taxon>Bdelloidea</taxon>
        <taxon>Adinetida</taxon>
        <taxon>Adinetidae</taxon>
        <taxon>Adineta</taxon>
    </lineage>
</organism>
<feature type="transmembrane region" description="Helical" evidence="15">
    <location>
        <begin position="355"/>
        <end position="376"/>
    </location>
</feature>
<dbReference type="UniPathway" id="UPA00094"/>
<evidence type="ECO:0000256" key="13">
    <source>
        <dbReference type="ARBA" id="ARBA00023160"/>
    </source>
</evidence>
<dbReference type="EC" id="4.2.1.134" evidence="4 15"/>
<accession>A0A815DBJ7</accession>
<evidence type="ECO:0000313" key="17">
    <source>
        <dbReference type="EMBL" id="CAF1291435.1"/>
    </source>
</evidence>
<dbReference type="GO" id="GO:0042761">
    <property type="term" value="P:very long-chain fatty acid biosynthetic process"/>
    <property type="evidence" value="ECO:0007669"/>
    <property type="project" value="TreeGrafter"/>
</dbReference>
<comment type="function">
    <text evidence="15">Catalyzes the third of the four reactions of the long-chain fatty acids elongation cycle. This endoplasmic reticulum-bound enzymatic process, allows the addition of two carbons to the chain of long- and very long-chain fatty acids/VLCFAs per cycle. This enzyme catalyzes the dehydration of the 3-hydroxyacyl-CoA intermediate into trans-2,3-enoyl-CoA, within each cycle of fatty acid elongation. Thereby, it participates to the production of VLCFAs of different chain lengths that are involved in multiple biological processes as precursors of membrane lipids and lipid mediators.</text>
</comment>
<evidence type="ECO:0000256" key="7">
    <source>
        <dbReference type="ARBA" id="ARBA00022824"/>
    </source>
</evidence>
<evidence type="ECO:0000259" key="16">
    <source>
        <dbReference type="PROSITE" id="PS51203"/>
    </source>
</evidence>
<keyword evidence="6 15" id="KW-0812">Transmembrane</keyword>
<dbReference type="GO" id="GO:0030148">
    <property type="term" value="P:sphingolipid biosynthetic process"/>
    <property type="evidence" value="ECO:0007669"/>
    <property type="project" value="TreeGrafter"/>
</dbReference>
<dbReference type="InterPro" id="IPR008978">
    <property type="entry name" value="HSP20-like_chaperone"/>
</dbReference>
<reference evidence="17" key="1">
    <citation type="submission" date="2021-02" db="EMBL/GenBank/DDBJ databases">
        <authorList>
            <person name="Nowell W R."/>
        </authorList>
    </citation>
    <scope>NUCLEOTIDE SEQUENCE</scope>
</reference>
<dbReference type="InterPro" id="IPR007482">
    <property type="entry name" value="Tyr_Pase-like_PTPLA"/>
</dbReference>
<dbReference type="Pfam" id="PF04387">
    <property type="entry name" value="PTPLA"/>
    <property type="match status" value="1"/>
</dbReference>
<dbReference type="SUPFAM" id="SSF49764">
    <property type="entry name" value="HSP20-like chaperones"/>
    <property type="match status" value="1"/>
</dbReference>
<evidence type="ECO:0000256" key="10">
    <source>
        <dbReference type="ARBA" id="ARBA00023054"/>
    </source>
</evidence>
<keyword evidence="13 15" id="KW-0275">Fatty acid biosynthesis</keyword>
<dbReference type="GO" id="GO:0030497">
    <property type="term" value="P:fatty acid elongation"/>
    <property type="evidence" value="ECO:0007669"/>
    <property type="project" value="TreeGrafter"/>
</dbReference>
<dbReference type="PROSITE" id="PS51203">
    <property type="entry name" value="CS"/>
    <property type="match status" value="1"/>
</dbReference>
<proteinExistence type="inferred from homology"/>
<dbReference type="CDD" id="cd06465">
    <property type="entry name" value="p23_hB-ind1_like"/>
    <property type="match status" value="1"/>
</dbReference>
<dbReference type="Pfam" id="PF04969">
    <property type="entry name" value="CS"/>
    <property type="match status" value="1"/>
</dbReference>
<comment type="subcellular location">
    <subcellularLocation>
        <location evidence="1 15">Endoplasmic reticulum membrane</location>
        <topology evidence="1 15">Multi-pass membrane protein</topology>
    </subcellularLocation>
</comment>
<gene>
    <name evidence="17" type="ORF">IZO911_LOCUS33536</name>
</gene>
<name>A0A815DBJ7_9BILA</name>
<dbReference type="GO" id="GO:0102158">
    <property type="term" value="F:very-long-chain (3R)-3-hydroxyacyl-CoA dehydratase activity"/>
    <property type="evidence" value="ECO:0007669"/>
    <property type="project" value="UniProtKB-EC"/>
</dbReference>
<evidence type="ECO:0000256" key="4">
    <source>
        <dbReference type="ARBA" id="ARBA00013122"/>
    </source>
</evidence>
<evidence type="ECO:0000256" key="9">
    <source>
        <dbReference type="ARBA" id="ARBA00022989"/>
    </source>
</evidence>
<evidence type="ECO:0000256" key="8">
    <source>
        <dbReference type="ARBA" id="ARBA00022832"/>
    </source>
</evidence>
<keyword evidence="11 15" id="KW-0443">Lipid metabolism</keyword>
<evidence type="ECO:0000256" key="15">
    <source>
        <dbReference type="RuleBase" id="RU363109"/>
    </source>
</evidence>
<dbReference type="EMBL" id="CAJNOE010000621">
    <property type="protein sequence ID" value="CAF1291435.1"/>
    <property type="molecule type" value="Genomic_DNA"/>
</dbReference>
<keyword evidence="9 15" id="KW-1133">Transmembrane helix</keyword>
<evidence type="ECO:0000256" key="3">
    <source>
        <dbReference type="ARBA" id="ARBA00007811"/>
    </source>
</evidence>
<comment type="caution">
    <text evidence="15">Lacks conserved residue(s) required for the propagation of feature annotation.</text>
</comment>
<evidence type="ECO:0000256" key="11">
    <source>
        <dbReference type="ARBA" id="ARBA00023098"/>
    </source>
</evidence>
<comment type="similarity">
    <text evidence="3 15">Belongs to the very long-chain fatty acids dehydratase HACD family.</text>
</comment>
<dbReference type="GO" id="GO:0005789">
    <property type="term" value="C:endoplasmic reticulum membrane"/>
    <property type="evidence" value="ECO:0007669"/>
    <property type="project" value="UniProtKB-SubCell"/>
</dbReference>
<keyword evidence="5 15" id="KW-0444">Lipid biosynthesis</keyword>
<evidence type="ECO:0000256" key="14">
    <source>
        <dbReference type="ARBA" id="ARBA00023239"/>
    </source>
</evidence>
<keyword evidence="10" id="KW-0175">Coiled coil</keyword>
<comment type="caution">
    <text evidence="17">The sequence shown here is derived from an EMBL/GenBank/DDBJ whole genome shotgun (WGS) entry which is preliminary data.</text>
</comment>
<sequence>MASSIDLHPPIHWGQTLHSVSLRIGLTDVKYPKVDINESSIKFQATGCSGSRGEQLYSFEIELYEKIDAKTSTYRINDREINVNLKKKKGDTNNAWPRLTKASAKLPWLKADFDKMAFSEDESDQEQKKPMFADFDKMAFSEDESDQEQKKPMFNNNFNDDMYKSLRQDPRKTKPKAFLDHRTNWLLFYNLFQFTAYLLVFSRLIFYFIARGHLQNAYRLVENPIKLCQSLAVLETIHPLIGFTKGDWTSPLIQFLGRNLILFVVINFNNEIKASPVVPCLFLVWSFVELFRYPYYGIRLLNKDNRIIAWLRYTLWIVLYPLGAFLEGLTIYKSLNYYQSKRYFSIDLPNAMNFSFNFVLFLQIYLVLLPLGLIHMMQHMWNQRKKTLIKKNK</sequence>
<keyword evidence="7 15" id="KW-0256">Endoplasmic reticulum</keyword>
<keyword evidence="8 15" id="KW-0276">Fatty acid metabolism</keyword>
<feature type="transmembrane region" description="Helical" evidence="15">
    <location>
        <begin position="313"/>
        <end position="335"/>
    </location>
</feature>
<dbReference type="PANTHER" id="PTHR11035:SF35">
    <property type="entry name" value="VERY-LONG-CHAIN (3R)-3-HYDROXYACYL-COA DEHYDRATASE"/>
    <property type="match status" value="1"/>
</dbReference>
<dbReference type="Proteomes" id="UP000663860">
    <property type="component" value="Unassembled WGS sequence"/>
</dbReference>
<dbReference type="AlphaFoldDB" id="A0A815DBJ7"/>